<evidence type="ECO:0000313" key="2">
    <source>
        <dbReference type="EMBL" id="AMD87440.1"/>
    </source>
</evidence>
<reference evidence="3" key="1">
    <citation type="submission" date="2016-02" db="EMBL/GenBank/DDBJ databases">
        <authorList>
            <person name="Holder M.E."/>
            <person name="Ajami N.J."/>
            <person name="Petrosino J.F."/>
        </authorList>
    </citation>
    <scope>NUCLEOTIDE SEQUENCE [LARGE SCALE GENOMIC DNA]</scope>
    <source>
        <strain evidence="3">CCUG 36733</strain>
    </source>
</reference>
<dbReference type="NCBIfam" id="TIGR02046">
    <property type="entry name" value="sdhC_b558_fam"/>
    <property type="match status" value="1"/>
</dbReference>
<evidence type="ECO:0000256" key="1">
    <source>
        <dbReference type="SAM" id="Phobius"/>
    </source>
</evidence>
<dbReference type="InterPro" id="IPR034804">
    <property type="entry name" value="SQR/QFR_C/D"/>
</dbReference>
<proteinExistence type="predicted"/>
<keyword evidence="1" id="KW-1133">Transmembrane helix</keyword>
<protein>
    <submittedName>
        <fullName evidence="2">Cytochrome B</fullName>
    </submittedName>
</protein>
<dbReference type="SUPFAM" id="SSF81343">
    <property type="entry name" value="Fumarate reductase respiratory complex transmembrane subunits"/>
    <property type="match status" value="1"/>
</dbReference>
<dbReference type="InterPro" id="IPR011138">
    <property type="entry name" value="Cytochrome_b-558"/>
</dbReference>
<dbReference type="KEGG" id="ard:AXF14_07400"/>
<accession>A0A109W2P3</accession>
<dbReference type="CDD" id="cd03498">
    <property type="entry name" value="SQR_TypeB_2_TM"/>
    <property type="match status" value="1"/>
</dbReference>
<keyword evidence="1" id="KW-0472">Membrane</keyword>
<feature type="transmembrane region" description="Helical" evidence="1">
    <location>
        <begin position="53"/>
        <end position="77"/>
    </location>
</feature>
<dbReference type="GO" id="GO:0016020">
    <property type="term" value="C:membrane"/>
    <property type="evidence" value="ECO:0007669"/>
    <property type="project" value="InterPro"/>
</dbReference>
<dbReference type="OrthoDB" id="9788081at2"/>
<keyword evidence="3" id="KW-1185">Reference proteome</keyword>
<feature type="transmembrane region" description="Helical" evidence="1">
    <location>
        <begin position="109"/>
        <end position="132"/>
    </location>
</feature>
<sequence length="239" mass="27273">MKRLMAWSGIVFMLFLVFHAYGNTHYFEGEIAYDEYAHFLRRLLMPILPYGGFLWIMRCVLIALILLHAGSAFHLWARNKKARGTDKYAVKKPGAEYFASRYAMRTMRWGGVILLLFIIWHILQFTTLTIQAGGAYEHGRAYMNMYYGFNQWWVYLIYLVALAALCLHIWHGVWSALQTLGATRRNTVPAIRVIAFIVAFGVFIAFMIVPTAILLGWVDAPMSAAAYHQAAQAAGILTH</sequence>
<dbReference type="Proteomes" id="UP000065220">
    <property type="component" value="Chromosome"/>
</dbReference>
<name>A0A109W2P3_ACTRD</name>
<gene>
    <name evidence="2" type="ORF">AXF14_07400</name>
</gene>
<organism evidence="2 3">
    <name type="scientific">Actinomyces radicidentis</name>
    <dbReference type="NCBI Taxonomy" id="111015"/>
    <lineage>
        <taxon>Bacteria</taxon>
        <taxon>Bacillati</taxon>
        <taxon>Actinomycetota</taxon>
        <taxon>Actinomycetes</taxon>
        <taxon>Actinomycetales</taxon>
        <taxon>Actinomycetaceae</taxon>
        <taxon>Actinomyces</taxon>
    </lineage>
</organism>
<dbReference type="EMBL" id="CP014228">
    <property type="protein sequence ID" value="AMD87440.1"/>
    <property type="molecule type" value="Genomic_DNA"/>
</dbReference>
<dbReference type="STRING" id="111015.AXF14_07400"/>
<keyword evidence="1" id="KW-0812">Transmembrane</keyword>
<dbReference type="AlphaFoldDB" id="A0A109W2P3"/>
<dbReference type="RefSeq" id="WP_067942110.1">
    <property type="nucleotide sequence ID" value="NZ_CP014228.1"/>
</dbReference>
<feature type="transmembrane region" description="Helical" evidence="1">
    <location>
        <begin position="193"/>
        <end position="218"/>
    </location>
</feature>
<evidence type="ECO:0000313" key="3">
    <source>
        <dbReference type="Proteomes" id="UP000065220"/>
    </source>
</evidence>
<feature type="transmembrane region" description="Helical" evidence="1">
    <location>
        <begin position="152"/>
        <end position="173"/>
    </location>
</feature>
<dbReference type="Gene3D" id="1.20.1300.10">
    <property type="entry name" value="Fumarate reductase/succinate dehydrogenase, transmembrane subunit"/>
    <property type="match status" value="1"/>
</dbReference>